<proteinExistence type="predicted"/>
<dbReference type="Proteomes" id="UP001154282">
    <property type="component" value="Unassembled WGS sequence"/>
</dbReference>
<evidence type="ECO:0000313" key="1">
    <source>
        <dbReference type="EMBL" id="CAI0473434.1"/>
    </source>
</evidence>
<keyword evidence="2" id="KW-1185">Reference proteome</keyword>
<evidence type="ECO:0000313" key="2">
    <source>
        <dbReference type="Proteomes" id="UP001154282"/>
    </source>
</evidence>
<dbReference type="EMBL" id="CAMGYJ010000009">
    <property type="protein sequence ID" value="CAI0473434.1"/>
    <property type="molecule type" value="Genomic_DNA"/>
</dbReference>
<sequence>MSLSFSRGQALDPYMIWDDLASLQSFGVIFAS</sequence>
<reference evidence="1" key="1">
    <citation type="submission" date="2022-08" db="EMBL/GenBank/DDBJ databases">
        <authorList>
            <person name="Gutierrez-Valencia J."/>
        </authorList>
    </citation>
    <scope>NUCLEOTIDE SEQUENCE</scope>
</reference>
<comment type="caution">
    <text evidence="1">The sequence shown here is derived from an EMBL/GenBank/DDBJ whole genome shotgun (WGS) entry which is preliminary data.</text>
</comment>
<accession>A0AAV0PRT4</accession>
<organism evidence="1 2">
    <name type="scientific">Linum tenue</name>
    <dbReference type="NCBI Taxonomy" id="586396"/>
    <lineage>
        <taxon>Eukaryota</taxon>
        <taxon>Viridiplantae</taxon>
        <taxon>Streptophyta</taxon>
        <taxon>Embryophyta</taxon>
        <taxon>Tracheophyta</taxon>
        <taxon>Spermatophyta</taxon>
        <taxon>Magnoliopsida</taxon>
        <taxon>eudicotyledons</taxon>
        <taxon>Gunneridae</taxon>
        <taxon>Pentapetalae</taxon>
        <taxon>rosids</taxon>
        <taxon>fabids</taxon>
        <taxon>Malpighiales</taxon>
        <taxon>Linaceae</taxon>
        <taxon>Linum</taxon>
    </lineage>
</organism>
<protein>
    <submittedName>
        <fullName evidence="1">Uncharacterized protein</fullName>
    </submittedName>
</protein>
<gene>
    <name evidence="1" type="ORF">LITE_LOCUS39634</name>
</gene>
<dbReference type="AlphaFoldDB" id="A0AAV0PRT4"/>
<name>A0AAV0PRT4_9ROSI</name>